<dbReference type="EMBL" id="FNKL01000002">
    <property type="protein sequence ID" value="SDQ35057.1"/>
    <property type="molecule type" value="Genomic_DNA"/>
</dbReference>
<evidence type="ECO:0000313" key="14">
    <source>
        <dbReference type="Proteomes" id="UP000199627"/>
    </source>
</evidence>
<evidence type="ECO:0000256" key="8">
    <source>
        <dbReference type="PROSITE-ProRule" id="PRU01360"/>
    </source>
</evidence>
<dbReference type="InterPro" id="IPR000531">
    <property type="entry name" value="Beta-barrel_TonB"/>
</dbReference>
<accession>A0A1H1A5W9</accession>
<evidence type="ECO:0000256" key="1">
    <source>
        <dbReference type="ARBA" id="ARBA00004571"/>
    </source>
</evidence>
<gene>
    <name evidence="13" type="ORF">SAMN05421664_1269</name>
</gene>
<organism evidence="13 14">
    <name type="scientific">Chryseobacterium soldanellicola</name>
    <dbReference type="NCBI Taxonomy" id="311333"/>
    <lineage>
        <taxon>Bacteria</taxon>
        <taxon>Pseudomonadati</taxon>
        <taxon>Bacteroidota</taxon>
        <taxon>Flavobacteriia</taxon>
        <taxon>Flavobacteriales</taxon>
        <taxon>Weeksellaceae</taxon>
        <taxon>Chryseobacterium group</taxon>
        <taxon>Chryseobacterium</taxon>
    </lineage>
</organism>
<reference evidence="14" key="1">
    <citation type="submission" date="2016-10" db="EMBL/GenBank/DDBJ databases">
        <authorList>
            <person name="Varghese N."/>
            <person name="Submissions S."/>
        </authorList>
    </citation>
    <scope>NUCLEOTIDE SEQUENCE [LARGE SCALE GENOMIC DNA]</scope>
    <source>
        <strain evidence="14">DSM 17072</strain>
    </source>
</reference>
<dbReference type="Gene3D" id="2.170.130.10">
    <property type="entry name" value="TonB-dependent receptor, plug domain"/>
    <property type="match status" value="1"/>
</dbReference>
<protein>
    <submittedName>
        <fullName evidence="13">TonB-linked outer membrane protein, SusC/RagA family</fullName>
    </submittedName>
</protein>
<dbReference type="InterPro" id="IPR039426">
    <property type="entry name" value="TonB-dep_rcpt-like"/>
</dbReference>
<keyword evidence="14" id="KW-1185">Reference proteome</keyword>
<dbReference type="InterPro" id="IPR037066">
    <property type="entry name" value="Plug_dom_sf"/>
</dbReference>
<feature type="domain" description="TonB-dependent receptor plug" evidence="12">
    <location>
        <begin position="51"/>
        <end position="158"/>
    </location>
</feature>
<dbReference type="SUPFAM" id="SSF56935">
    <property type="entry name" value="Porins"/>
    <property type="match status" value="1"/>
</dbReference>
<dbReference type="Proteomes" id="UP000199627">
    <property type="component" value="Unassembled WGS sequence"/>
</dbReference>
<dbReference type="STRING" id="311333.SAMN05421664_1269"/>
<feature type="domain" description="TonB-dependent receptor-like beta-barrel" evidence="11">
    <location>
        <begin position="340"/>
        <end position="893"/>
    </location>
</feature>
<dbReference type="RefSeq" id="WP_089754749.1">
    <property type="nucleotide sequence ID" value="NZ_FNKL01000002.1"/>
</dbReference>
<evidence type="ECO:0000256" key="4">
    <source>
        <dbReference type="ARBA" id="ARBA00022692"/>
    </source>
</evidence>
<dbReference type="InterPro" id="IPR023996">
    <property type="entry name" value="TonB-dep_OMP_SusC/RagA"/>
</dbReference>
<dbReference type="InterPro" id="IPR023997">
    <property type="entry name" value="TonB-dep_OMP_SusC/RagA_CS"/>
</dbReference>
<dbReference type="GO" id="GO:0009279">
    <property type="term" value="C:cell outer membrane"/>
    <property type="evidence" value="ECO:0007669"/>
    <property type="project" value="UniProtKB-SubCell"/>
</dbReference>
<dbReference type="Pfam" id="PF00593">
    <property type="entry name" value="TonB_dep_Rec_b-barrel"/>
    <property type="match status" value="1"/>
</dbReference>
<keyword evidence="5 9" id="KW-0798">TonB box</keyword>
<dbReference type="InterPro" id="IPR012910">
    <property type="entry name" value="Plug_dom"/>
</dbReference>
<keyword evidence="3 8" id="KW-1134">Transmembrane beta strand</keyword>
<comment type="similarity">
    <text evidence="8 9">Belongs to the TonB-dependent receptor family.</text>
</comment>
<dbReference type="Gene3D" id="2.40.170.20">
    <property type="entry name" value="TonB-dependent receptor, beta-barrel domain"/>
    <property type="match status" value="1"/>
</dbReference>
<keyword evidence="10" id="KW-0732">Signal</keyword>
<name>A0A1H1A5W9_9FLAO</name>
<sequence>MNVKLRVLTAGVLFFTGSAVLAQQKPVDTTKEAKIEEVVVLGYSKKSTKAKSAAASVTVDSKALENRPNISFINSLQGNAPGISINSTSGSPGSGKIDVMVRGLSSINASTDPLYVIDGLITSATQFRNLNTEDIESISILKDAQATSIYGNRGANGVVVINTKNAKYNSGLRVTYDVLTSFSVLPKTKYNMLDSRSLLNLENSQGVGLGSTLTPEEIAAYDVNTDWNKEFFQTSMLQQHTLGITSGGKNINNYTSLGYLNTDGVFKSTDFQRFTLRNNLNGKSDNGRLTFSMQMAVGYSKRHQLDQETNTGLDNNIVQNPLFGSLLTPSYLESYPFSGGQDMYNQYGGGAAPGWILQDVIRGGVKNLYTETSILANANVNYKLTDWLSVGNRSGIDYKETDRTFARDPRGYLSIAAKPTTAQFGGLESISNTKDLTFNSVTNITFDKKFGDHSLTVAAYLDYVKAHYLASARQQNGLDPFIWAFGSGTGYIPFNPATPSLYLPSVSAAKINAGTLAYVGTLDYDYAGKYGVSATVRRDGSYRFSPDNRWETFWSVGGRWNLDKEDFLSGSNTVKMLKIRGSYGTTGNQNLVQPANNGNPLFSGTNLYSDLVGSGAGYMNLPGYGATIGNPNIKWEKVTQANIGVDFALFNNFVEGTFDIYKKTTDRLFNGISLSAVTGQYSINGNNGKLENKGIEGSLRFNVLKNKDYSLSLFANGAYNKNEIVEFEGADLSGDNVNAAGGPIGQWNLYHYAGVNAQTGEMQFIGADGNITEAPTANDKVLTGKSYIPKFTGGFGLNADYKGWFADVLFSYQAGGWMYDNVYSWLMDPSSIGVQSGFNFSGDILNSWTPENTNTNVPSLNATNLGTDGSSDRFLYKTDFIRLKNVTFGYNFKKDMLRGLPISSIKVFVQAENLVTWTNWRGYDPEPLFSYSLSVYPNPKVVSVGLNVQF</sequence>
<keyword evidence="6 8" id="KW-0472">Membrane</keyword>
<dbReference type="NCBIfam" id="TIGR04056">
    <property type="entry name" value="OMP_RagA_SusC"/>
    <property type="match status" value="1"/>
</dbReference>
<evidence type="ECO:0000256" key="2">
    <source>
        <dbReference type="ARBA" id="ARBA00022448"/>
    </source>
</evidence>
<dbReference type="InterPro" id="IPR036942">
    <property type="entry name" value="Beta-barrel_TonB_sf"/>
</dbReference>
<keyword evidence="7 8" id="KW-0998">Cell outer membrane</keyword>
<evidence type="ECO:0000259" key="11">
    <source>
        <dbReference type="Pfam" id="PF00593"/>
    </source>
</evidence>
<evidence type="ECO:0000256" key="3">
    <source>
        <dbReference type="ARBA" id="ARBA00022452"/>
    </source>
</evidence>
<dbReference type="OrthoDB" id="9768177at2"/>
<evidence type="ECO:0000256" key="7">
    <source>
        <dbReference type="ARBA" id="ARBA00023237"/>
    </source>
</evidence>
<feature type="chain" id="PRO_5011747748" evidence="10">
    <location>
        <begin position="23"/>
        <end position="950"/>
    </location>
</feature>
<keyword evidence="4 8" id="KW-0812">Transmembrane</keyword>
<evidence type="ECO:0000256" key="5">
    <source>
        <dbReference type="ARBA" id="ARBA00023077"/>
    </source>
</evidence>
<proteinExistence type="inferred from homology"/>
<evidence type="ECO:0000256" key="9">
    <source>
        <dbReference type="RuleBase" id="RU003357"/>
    </source>
</evidence>
<dbReference type="NCBIfam" id="TIGR04057">
    <property type="entry name" value="SusC_RagA_signa"/>
    <property type="match status" value="1"/>
</dbReference>
<feature type="signal peptide" evidence="10">
    <location>
        <begin position="1"/>
        <end position="22"/>
    </location>
</feature>
<evidence type="ECO:0000256" key="6">
    <source>
        <dbReference type="ARBA" id="ARBA00023136"/>
    </source>
</evidence>
<evidence type="ECO:0000313" key="13">
    <source>
        <dbReference type="EMBL" id="SDQ35057.1"/>
    </source>
</evidence>
<evidence type="ECO:0000259" key="12">
    <source>
        <dbReference type="Pfam" id="PF07715"/>
    </source>
</evidence>
<dbReference type="AlphaFoldDB" id="A0A1H1A5W9"/>
<dbReference type="PROSITE" id="PS52016">
    <property type="entry name" value="TONB_DEPENDENT_REC_3"/>
    <property type="match status" value="1"/>
</dbReference>
<keyword evidence="2 8" id="KW-0813">Transport</keyword>
<comment type="subcellular location">
    <subcellularLocation>
        <location evidence="1 8">Cell outer membrane</location>
        <topology evidence="1 8">Multi-pass membrane protein</topology>
    </subcellularLocation>
</comment>
<evidence type="ECO:0000256" key="10">
    <source>
        <dbReference type="SAM" id="SignalP"/>
    </source>
</evidence>
<dbReference type="Pfam" id="PF07715">
    <property type="entry name" value="Plug"/>
    <property type="match status" value="1"/>
</dbReference>